<evidence type="ECO:0000313" key="3">
    <source>
        <dbReference type="EMBL" id="GLQ19797.1"/>
    </source>
</evidence>
<accession>A0ABQ5UY70</accession>
<proteinExistence type="predicted"/>
<feature type="region of interest" description="Disordered" evidence="1">
    <location>
        <begin position="306"/>
        <end position="326"/>
    </location>
</feature>
<gene>
    <name evidence="3" type="primary">asg</name>
    <name evidence="3" type="ORF">GCM10007854_07520</name>
</gene>
<dbReference type="SUPFAM" id="SSF56235">
    <property type="entry name" value="N-terminal nucleophile aminohydrolases (Ntn hydrolases)"/>
    <property type="match status" value="1"/>
</dbReference>
<reference evidence="3" key="2">
    <citation type="submission" date="2023-01" db="EMBL/GenBank/DDBJ databases">
        <title>Draft genome sequence of Algimonas porphyrae strain NBRC 108216.</title>
        <authorList>
            <person name="Sun Q."/>
            <person name="Mori K."/>
        </authorList>
    </citation>
    <scope>NUCLEOTIDE SEQUENCE</scope>
    <source>
        <strain evidence="3">NBRC 108216</strain>
    </source>
</reference>
<dbReference type="PANTHER" id="PTHR10188">
    <property type="entry name" value="L-ASPARAGINASE"/>
    <property type="match status" value="1"/>
</dbReference>
<evidence type="ECO:0000256" key="1">
    <source>
        <dbReference type="SAM" id="MobiDB-lite"/>
    </source>
</evidence>
<evidence type="ECO:0000256" key="2">
    <source>
        <dbReference type="SAM" id="SignalP"/>
    </source>
</evidence>
<organism evidence="3 4">
    <name type="scientific">Algimonas porphyrae</name>
    <dbReference type="NCBI Taxonomy" id="1128113"/>
    <lineage>
        <taxon>Bacteria</taxon>
        <taxon>Pseudomonadati</taxon>
        <taxon>Pseudomonadota</taxon>
        <taxon>Alphaproteobacteria</taxon>
        <taxon>Maricaulales</taxon>
        <taxon>Robiginitomaculaceae</taxon>
        <taxon>Algimonas</taxon>
    </lineage>
</organism>
<comment type="caution">
    <text evidence="3">The sequence shown here is derived from an EMBL/GenBank/DDBJ whole genome shotgun (WGS) entry which is preliminary data.</text>
</comment>
<protein>
    <submittedName>
        <fullName evidence="3">Isoaspartyl peptidase/L-asparaginase</fullName>
    </submittedName>
</protein>
<dbReference type="Pfam" id="PF01112">
    <property type="entry name" value="Asparaginase_2"/>
    <property type="match status" value="1"/>
</dbReference>
<dbReference type="PANTHER" id="PTHR10188:SF6">
    <property type="entry name" value="N(4)-(BETA-N-ACETYLGLUCOSAMINYL)-L-ASPARAGINASE"/>
    <property type="match status" value="1"/>
</dbReference>
<evidence type="ECO:0000313" key="4">
    <source>
        <dbReference type="Proteomes" id="UP001161390"/>
    </source>
</evidence>
<dbReference type="EMBL" id="BSNJ01000001">
    <property type="protein sequence ID" value="GLQ19797.1"/>
    <property type="molecule type" value="Genomic_DNA"/>
</dbReference>
<dbReference type="InterPro" id="IPR029055">
    <property type="entry name" value="Ntn_hydrolases_N"/>
</dbReference>
<dbReference type="Proteomes" id="UP001161390">
    <property type="component" value="Unassembled WGS sequence"/>
</dbReference>
<reference evidence="3" key="1">
    <citation type="journal article" date="2014" name="Int. J. Syst. Evol. Microbiol.">
        <title>Complete genome of a new Firmicutes species belonging to the dominant human colonic microbiota ('Ruminococcus bicirculans') reveals two chromosomes and a selective capacity to utilize plant glucans.</title>
        <authorList>
            <consortium name="NISC Comparative Sequencing Program"/>
            <person name="Wegmann U."/>
            <person name="Louis P."/>
            <person name="Goesmann A."/>
            <person name="Henrissat B."/>
            <person name="Duncan S.H."/>
            <person name="Flint H.J."/>
        </authorList>
    </citation>
    <scope>NUCLEOTIDE SEQUENCE</scope>
    <source>
        <strain evidence="3">NBRC 108216</strain>
    </source>
</reference>
<feature type="compositionally biased region" description="Polar residues" evidence="1">
    <location>
        <begin position="308"/>
        <end position="326"/>
    </location>
</feature>
<feature type="signal peptide" evidence="2">
    <location>
        <begin position="1"/>
        <end position="20"/>
    </location>
</feature>
<dbReference type="Gene3D" id="3.60.20.30">
    <property type="entry name" value="(Glycosyl)asparaginase"/>
    <property type="match status" value="1"/>
</dbReference>
<name>A0ABQ5UY70_9PROT</name>
<sequence>MTRLALSLALLLATTAPAFAQDAPACDAQDRFAIIVHGGTSSGEVRQERLDFITAMLTQRRAELASGASALDTVEAAIVAMEDSGLFNAGKAAITNRDGYVETDASIMDGRSLDAGAVASQRAIKNPIRAARLVMENTRHVMMVGDRGEAAVTALGAETVTPEDYFTRAKAKAATQAPKEHGTVGAAVLDRCGDLAAGTSTGGYDSKIPGRVGDSPIIGAGVYAANGIMAGSATGHGEFFIRHTAIRSAAARMEYGGMTLSEAVSASIDAMDAAGTGRDGRDGRGGIVAVDAQGNVAMPHTTVGMIHGTTSDRVAPMASQTGDYRR</sequence>
<dbReference type="RefSeq" id="WP_284369750.1">
    <property type="nucleotide sequence ID" value="NZ_BSNJ01000001.1"/>
</dbReference>
<dbReference type="InterPro" id="IPR000246">
    <property type="entry name" value="Peptidase_T2"/>
</dbReference>
<feature type="chain" id="PRO_5046537365" evidence="2">
    <location>
        <begin position="21"/>
        <end position="326"/>
    </location>
</feature>
<keyword evidence="4" id="KW-1185">Reference proteome</keyword>
<keyword evidence="2" id="KW-0732">Signal</keyword>